<proteinExistence type="predicted"/>
<dbReference type="EMBL" id="JACIFP010000001">
    <property type="protein sequence ID" value="MBB4135794.1"/>
    <property type="molecule type" value="Genomic_DNA"/>
</dbReference>
<dbReference type="RefSeq" id="WP_183370810.1">
    <property type="nucleotide sequence ID" value="NZ_BAABHL010000124.1"/>
</dbReference>
<organism evidence="1 2">
    <name type="scientific">Gordonia humi</name>
    <dbReference type="NCBI Taxonomy" id="686429"/>
    <lineage>
        <taxon>Bacteria</taxon>
        <taxon>Bacillati</taxon>
        <taxon>Actinomycetota</taxon>
        <taxon>Actinomycetes</taxon>
        <taxon>Mycobacteriales</taxon>
        <taxon>Gordoniaceae</taxon>
        <taxon>Gordonia</taxon>
    </lineage>
</organism>
<gene>
    <name evidence="1" type="ORF">BKA16_002346</name>
</gene>
<sequence length="100" mass="10774">MTSQDGEVKVLAFDTFGTVTDWHTGVGGVLATVFPDLDSGELVREWRRRYPPAMAAVESGSGRGRCSTICTGRRSSISSTGCTQCRRPTLNSTKRCTPGM</sequence>
<evidence type="ECO:0000313" key="1">
    <source>
        <dbReference type="EMBL" id="MBB4135794.1"/>
    </source>
</evidence>
<keyword evidence="2" id="KW-1185">Reference proteome</keyword>
<accession>A0A840EZM3</accession>
<protein>
    <submittedName>
        <fullName evidence="1">Uncharacterized protein</fullName>
    </submittedName>
</protein>
<comment type="caution">
    <text evidence="1">The sequence shown here is derived from an EMBL/GenBank/DDBJ whole genome shotgun (WGS) entry which is preliminary data.</text>
</comment>
<dbReference type="Proteomes" id="UP000551501">
    <property type="component" value="Unassembled WGS sequence"/>
</dbReference>
<name>A0A840EZM3_9ACTN</name>
<reference evidence="1 2" key="1">
    <citation type="submission" date="2020-08" db="EMBL/GenBank/DDBJ databases">
        <title>Sequencing the genomes of 1000 actinobacteria strains.</title>
        <authorList>
            <person name="Klenk H.-P."/>
        </authorList>
    </citation>
    <scope>NUCLEOTIDE SEQUENCE [LARGE SCALE GENOMIC DNA]</scope>
    <source>
        <strain evidence="1 2">DSM 45298</strain>
    </source>
</reference>
<dbReference type="AlphaFoldDB" id="A0A840EZM3"/>
<evidence type="ECO:0000313" key="2">
    <source>
        <dbReference type="Proteomes" id="UP000551501"/>
    </source>
</evidence>